<dbReference type="InterPro" id="IPR003646">
    <property type="entry name" value="SH3-like_bac-type"/>
</dbReference>
<evidence type="ECO:0000259" key="1">
    <source>
        <dbReference type="PROSITE" id="PS51781"/>
    </source>
</evidence>
<dbReference type="Gene3D" id="2.30.30.40">
    <property type="entry name" value="SH3 Domains"/>
    <property type="match status" value="1"/>
</dbReference>
<evidence type="ECO:0000313" key="2">
    <source>
        <dbReference type="EMBL" id="CAA6805352.1"/>
    </source>
</evidence>
<feature type="domain" description="SH3b" evidence="1">
    <location>
        <begin position="42"/>
        <end position="114"/>
    </location>
</feature>
<gene>
    <name evidence="2" type="ORF">HELGO_WM30557</name>
</gene>
<accession>A0A6S6S6L9</accession>
<dbReference type="EMBL" id="CACVAT010000080">
    <property type="protein sequence ID" value="CAA6805352.1"/>
    <property type="molecule type" value="Genomic_DNA"/>
</dbReference>
<sequence>MQMSGNYMFRAFGYVWLKLILLACLFSAPLAVQADLPLIAMDGKKIVTASTVRVRSQPSLTSSVVGHVNLGTIVPASKRTKNKLKNGSFQHYWYLIQSPTMLGWVSGRFLTDFQAVNKAKIWFALIKKRLDNPDLSFRDRVALYKFTDLVVKNSQGEKLEGAFELGKLLALQKSFEPVNYGNHKKEPYASWIAAHQPEKRIFLDEISGEWLVSAMDYWTLADKYKGQASGDEIAWYAANARLGGECEGDIACNLEREEVTQGEYLKRYPLGRYANASLKRMSNVLEYVQSTLKEQPDYFKEASGSGKTIESLVDIIKTTNPKLSERPKAVEQIKAIQIDFNKATQ</sequence>
<protein>
    <recommendedName>
        <fullName evidence="1">SH3b domain-containing protein</fullName>
    </recommendedName>
</protein>
<organism evidence="2">
    <name type="scientific">uncultured Thiotrichaceae bacterium</name>
    <dbReference type="NCBI Taxonomy" id="298394"/>
    <lineage>
        <taxon>Bacteria</taxon>
        <taxon>Pseudomonadati</taxon>
        <taxon>Pseudomonadota</taxon>
        <taxon>Gammaproteobacteria</taxon>
        <taxon>Thiotrichales</taxon>
        <taxon>Thiotrichaceae</taxon>
        <taxon>environmental samples</taxon>
    </lineage>
</organism>
<proteinExistence type="predicted"/>
<dbReference type="Pfam" id="PF08239">
    <property type="entry name" value="SH3_3"/>
    <property type="match status" value="1"/>
</dbReference>
<name>A0A6S6S6L9_9GAMM</name>
<dbReference type="AlphaFoldDB" id="A0A6S6S6L9"/>
<reference evidence="2" key="1">
    <citation type="submission" date="2020-01" db="EMBL/GenBank/DDBJ databases">
        <authorList>
            <person name="Meier V. D."/>
            <person name="Meier V D."/>
        </authorList>
    </citation>
    <scope>NUCLEOTIDE SEQUENCE</scope>
    <source>
        <strain evidence="2">HLG_WM_MAG_09</strain>
    </source>
</reference>
<dbReference type="PROSITE" id="PS51781">
    <property type="entry name" value="SH3B"/>
    <property type="match status" value="1"/>
</dbReference>